<comment type="subcellular location">
    <subcellularLocation>
        <location evidence="1">Secreted</location>
    </subcellularLocation>
</comment>
<reference evidence="8" key="3">
    <citation type="submission" date="2025-09" db="UniProtKB">
        <authorList>
            <consortium name="Ensembl"/>
        </authorList>
    </citation>
    <scope>IDENTIFICATION</scope>
    <source>
        <strain evidence="8">Isolate ISIS603380</strain>
    </source>
</reference>
<dbReference type="PANTHER" id="PTHR13723:SF165">
    <property type="entry name" value="A DISINTEGRIN AND METALLOPROTEINASE WITH THROMBOSPONDIN MOTIFS 20"/>
    <property type="match status" value="1"/>
</dbReference>
<feature type="domain" description="GON" evidence="7">
    <location>
        <begin position="518"/>
        <end position="655"/>
    </location>
</feature>
<dbReference type="FunFam" id="2.20.100.10:FF:000005">
    <property type="entry name" value="ADAM metallopeptidase with thrombospondin type 1 motif 9"/>
    <property type="match status" value="5"/>
</dbReference>
<evidence type="ECO:0000259" key="7">
    <source>
        <dbReference type="PROSITE" id="PS51046"/>
    </source>
</evidence>
<dbReference type="GO" id="GO:0008270">
    <property type="term" value="F:zinc ion binding"/>
    <property type="evidence" value="ECO:0007669"/>
    <property type="project" value="InterPro"/>
</dbReference>
<keyword evidence="6" id="KW-0865">Zymogen</keyword>
<dbReference type="InterPro" id="IPR012314">
    <property type="entry name" value="Pept_M12B_GON-ADAMTSs"/>
</dbReference>
<dbReference type="InterPro" id="IPR050439">
    <property type="entry name" value="ADAMTS_ADAMTS-like"/>
</dbReference>
<name>G3UGB1_LOXAF</name>
<evidence type="ECO:0000313" key="9">
    <source>
        <dbReference type="Proteomes" id="UP000007646"/>
    </source>
</evidence>
<dbReference type="SUPFAM" id="SSF82895">
    <property type="entry name" value="TSP-1 type 1 repeat"/>
    <property type="match status" value="7"/>
</dbReference>
<dbReference type="InterPro" id="IPR036383">
    <property type="entry name" value="TSP1_rpt_sf"/>
</dbReference>
<reference evidence="8 9" key="1">
    <citation type="submission" date="2009-06" db="EMBL/GenBank/DDBJ databases">
        <title>The Genome Sequence of Loxodonta africana (African elephant).</title>
        <authorList>
            <person name="Di Palma F."/>
            <person name="Heiman D."/>
            <person name="Young S."/>
            <person name="Johnson J."/>
            <person name="Lander E.S."/>
            <person name="Lindblad-Toh K."/>
        </authorList>
    </citation>
    <scope>NUCLEOTIDE SEQUENCE [LARGE SCALE GENOMIC DNA]</scope>
    <source>
        <strain evidence="8 9">Isolate ISIS603380</strain>
    </source>
</reference>
<keyword evidence="9" id="KW-1185">Reference proteome</keyword>
<protein>
    <recommendedName>
        <fullName evidence="7">GON domain-containing protein</fullName>
    </recommendedName>
</protein>
<dbReference type="SMART" id="SM00209">
    <property type="entry name" value="TSP1"/>
    <property type="match status" value="7"/>
</dbReference>
<dbReference type="GO" id="GO:0004222">
    <property type="term" value="F:metalloendopeptidase activity"/>
    <property type="evidence" value="ECO:0007669"/>
    <property type="project" value="InterPro"/>
</dbReference>
<evidence type="ECO:0000256" key="5">
    <source>
        <dbReference type="ARBA" id="ARBA00022737"/>
    </source>
</evidence>
<dbReference type="OMA" id="PCNEHMC"/>
<evidence type="ECO:0000256" key="1">
    <source>
        <dbReference type="ARBA" id="ARBA00004613"/>
    </source>
</evidence>
<evidence type="ECO:0000256" key="4">
    <source>
        <dbReference type="ARBA" id="ARBA00022729"/>
    </source>
</evidence>
<keyword evidence="3" id="KW-0479">Metal-binding</keyword>
<keyword evidence="4" id="KW-0732">Signal</keyword>
<evidence type="ECO:0000313" key="8">
    <source>
        <dbReference type="Ensembl" id="ENSLAFP00000026869.1"/>
    </source>
</evidence>
<accession>G3UGB1</accession>
<dbReference type="GeneTree" id="ENSGT00940000158636"/>
<dbReference type="Ensembl" id="ENSLAFT00000028656.1">
    <property type="protein sequence ID" value="ENSLAFP00000026869.1"/>
    <property type="gene ID" value="ENSLAFG00000029229.1"/>
</dbReference>
<dbReference type="eggNOG" id="KOG3538">
    <property type="taxonomic scope" value="Eukaryota"/>
</dbReference>
<dbReference type="InterPro" id="IPR000884">
    <property type="entry name" value="TSP1_rpt"/>
</dbReference>
<dbReference type="HOGENOM" id="CLU_418952_0_0_1"/>
<dbReference type="Gene3D" id="2.20.100.10">
    <property type="entry name" value="Thrombospondin type-1 (TSP1) repeat"/>
    <property type="match status" value="7"/>
</dbReference>
<keyword evidence="2" id="KW-0964">Secreted</keyword>
<evidence type="ECO:0000256" key="6">
    <source>
        <dbReference type="ARBA" id="ARBA00023145"/>
    </source>
</evidence>
<dbReference type="AlphaFoldDB" id="G3UGB1"/>
<organism evidence="8 9">
    <name type="scientific">Loxodonta africana</name>
    <name type="common">African elephant</name>
    <dbReference type="NCBI Taxonomy" id="9785"/>
    <lineage>
        <taxon>Eukaryota</taxon>
        <taxon>Metazoa</taxon>
        <taxon>Chordata</taxon>
        <taxon>Craniata</taxon>
        <taxon>Vertebrata</taxon>
        <taxon>Euteleostomi</taxon>
        <taxon>Mammalia</taxon>
        <taxon>Eutheria</taxon>
        <taxon>Afrotheria</taxon>
        <taxon>Proboscidea</taxon>
        <taxon>Elephantidae</taxon>
        <taxon>Loxodonta</taxon>
    </lineage>
</organism>
<dbReference type="PANTHER" id="PTHR13723">
    <property type="entry name" value="ADAMTS A DISINTEGRIN AND METALLOPROTEASE WITH THROMBOSPONDIN MOTIFS PROTEASE"/>
    <property type="match status" value="1"/>
</dbReference>
<evidence type="ECO:0000256" key="3">
    <source>
        <dbReference type="ARBA" id="ARBA00022723"/>
    </source>
</evidence>
<dbReference type="Pfam" id="PF19030">
    <property type="entry name" value="TSP1_ADAMTS"/>
    <property type="match status" value="7"/>
</dbReference>
<dbReference type="FunFam" id="2.20.100.10:FF:000010">
    <property type="entry name" value="ADAM metallopeptidase with thrombospondin type 1 motif 9"/>
    <property type="match status" value="1"/>
</dbReference>
<dbReference type="PROSITE" id="PS51046">
    <property type="entry name" value="GON"/>
    <property type="match status" value="1"/>
</dbReference>
<dbReference type="STRING" id="9785.ENSLAFP00000026869"/>
<reference evidence="8" key="2">
    <citation type="submission" date="2025-08" db="UniProtKB">
        <authorList>
            <consortium name="Ensembl"/>
        </authorList>
    </citation>
    <scope>IDENTIFICATION</scope>
    <source>
        <strain evidence="8">Isolate ISIS603380</strain>
    </source>
</reference>
<dbReference type="GO" id="GO:0005576">
    <property type="term" value="C:extracellular region"/>
    <property type="evidence" value="ECO:0007669"/>
    <property type="project" value="UniProtKB-SubCell"/>
</dbReference>
<evidence type="ECO:0000256" key="2">
    <source>
        <dbReference type="ARBA" id="ARBA00022525"/>
    </source>
</evidence>
<dbReference type="PROSITE" id="PS50092">
    <property type="entry name" value="TSP1"/>
    <property type="match status" value="7"/>
</dbReference>
<dbReference type="Proteomes" id="UP000007646">
    <property type="component" value="Unassembled WGS sequence"/>
</dbReference>
<dbReference type="Pfam" id="PF08685">
    <property type="entry name" value="GON"/>
    <property type="match status" value="1"/>
</dbReference>
<keyword evidence="5" id="KW-0677">Repeat</keyword>
<dbReference type="InParanoid" id="G3UGB1"/>
<proteinExistence type="predicted"/>
<sequence>ARYVSCRDVHDGIADESYCTHSPRPPDVSVCFSPCGEWQAGNWSPCSASCGNGKTTREVLCINYHQAINEDYCDPEVRPLTEQECNLAACPPMYSHFPSSSEQPSHSPAIGGNQWRTGPWGSCSSSCAGGLQHRVVVCQDENGQSANYCAAASKPPESKLCDSGPCPQWNYGSWGECTQTCGGGIKSRFVICQFPNGPNVEQNCEILNKPPSVTQCHVHACPDDVSWHRGPWKSCSASCGKGIKYREVFCIDQFQGKLEEKYCSHLQRPQTHQVCRSGRCPSWKANRWKECSVTCGPGVQQRDVYCRLRGPGRVAEEACDPSTRPHFQRQCWHQDCVQHRWIAGDWQDCLASCKRKETHREVKCIDAQNVPANESFCDPSTRPVSIKKCGNPPCTYIVVTGDSSQLKFHCVLGESLKCKLVFHSKIYTETAEFGCAYEGYRECPVLPSPQVYKCNFRSCLHMVTWKVGKWSKCSVTCGVGIMDRRVECMAENGWSSDLCLTHLKPNAQKKCYVDDCKTFTSCKEIQVRNNITKDGEYYLNIKGRIIKIHCAGMQLENPKEYVSLVKGEEDNFSEVYGFRLQNPYECPFNGSRRQDCDCKNDYLAAGYTVFSKIRIDLTSMQIKTTDLLFSQTIFGKAVPFATAGDCYSAARCPQV</sequence>